<dbReference type="Proteomes" id="UP000276133">
    <property type="component" value="Unassembled WGS sequence"/>
</dbReference>
<organism evidence="1 2">
    <name type="scientific">Brachionus plicatilis</name>
    <name type="common">Marine rotifer</name>
    <name type="synonym">Brachionus muelleri</name>
    <dbReference type="NCBI Taxonomy" id="10195"/>
    <lineage>
        <taxon>Eukaryota</taxon>
        <taxon>Metazoa</taxon>
        <taxon>Spiralia</taxon>
        <taxon>Gnathifera</taxon>
        <taxon>Rotifera</taxon>
        <taxon>Eurotatoria</taxon>
        <taxon>Monogononta</taxon>
        <taxon>Pseudotrocha</taxon>
        <taxon>Ploima</taxon>
        <taxon>Brachionidae</taxon>
        <taxon>Brachionus</taxon>
    </lineage>
</organism>
<dbReference type="EMBL" id="REGN01013995">
    <property type="protein sequence ID" value="RMZ93212.1"/>
    <property type="molecule type" value="Genomic_DNA"/>
</dbReference>
<reference evidence="1 2" key="1">
    <citation type="journal article" date="2018" name="Sci. Rep.">
        <title>Genomic signatures of local adaptation to the degree of environmental predictability in rotifers.</title>
        <authorList>
            <person name="Franch-Gras L."/>
            <person name="Hahn C."/>
            <person name="Garcia-Roger E.M."/>
            <person name="Carmona M.J."/>
            <person name="Serra M."/>
            <person name="Gomez A."/>
        </authorList>
    </citation>
    <scope>NUCLEOTIDE SEQUENCE [LARGE SCALE GENOMIC DNA]</scope>
    <source>
        <strain evidence="1">HYR1</strain>
    </source>
</reference>
<protein>
    <submittedName>
        <fullName evidence="1">Uncharacterized protein</fullName>
    </submittedName>
</protein>
<evidence type="ECO:0000313" key="1">
    <source>
        <dbReference type="EMBL" id="RMZ93212.1"/>
    </source>
</evidence>
<name>A0A3M7P2A9_BRAPC</name>
<accession>A0A3M7P2A9</accession>
<dbReference type="AlphaFoldDB" id="A0A3M7P2A9"/>
<sequence length="65" mass="7338">MLGILHNRHRRRKAGSIEHSFLNGGLHETMRMKSLSFGINDLLVAVERLSAKGASEQWVVLQRIA</sequence>
<gene>
    <name evidence="1" type="ORF">BpHYR1_044900</name>
</gene>
<comment type="caution">
    <text evidence="1">The sequence shown here is derived from an EMBL/GenBank/DDBJ whole genome shotgun (WGS) entry which is preliminary data.</text>
</comment>
<keyword evidence="2" id="KW-1185">Reference proteome</keyword>
<evidence type="ECO:0000313" key="2">
    <source>
        <dbReference type="Proteomes" id="UP000276133"/>
    </source>
</evidence>
<proteinExistence type="predicted"/>